<feature type="domain" description="LysM" evidence="2">
    <location>
        <begin position="69"/>
        <end position="116"/>
    </location>
</feature>
<comment type="caution">
    <text evidence="3">The sequence shown here is derived from an EMBL/GenBank/DDBJ whole genome shotgun (WGS) entry which is preliminary data.</text>
</comment>
<dbReference type="PROSITE" id="PS51782">
    <property type="entry name" value="LYSM"/>
    <property type="match status" value="1"/>
</dbReference>
<dbReference type="CDD" id="cd00118">
    <property type="entry name" value="LysM"/>
    <property type="match status" value="1"/>
</dbReference>
<keyword evidence="1" id="KW-1133">Transmembrane helix</keyword>
<keyword evidence="1" id="KW-0812">Transmembrane</keyword>
<evidence type="ECO:0000313" key="3">
    <source>
        <dbReference type="EMBL" id="KKR54394.1"/>
    </source>
</evidence>
<dbReference type="InterPro" id="IPR018392">
    <property type="entry name" value="LysM"/>
</dbReference>
<dbReference type="PANTHER" id="PTHR34700:SF4">
    <property type="entry name" value="PHAGE-LIKE ELEMENT PBSX PROTEIN XKDP"/>
    <property type="match status" value="1"/>
</dbReference>
<dbReference type="Gene3D" id="3.10.350.10">
    <property type="entry name" value="LysM domain"/>
    <property type="match status" value="1"/>
</dbReference>
<dbReference type="InterPro" id="IPR036779">
    <property type="entry name" value="LysM_dom_sf"/>
</dbReference>
<feature type="transmembrane region" description="Helical" evidence="1">
    <location>
        <begin position="20"/>
        <end position="42"/>
    </location>
</feature>
<dbReference type="Proteomes" id="UP000034489">
    <property type="component" value="Unassembled WGS sequence"/>
</dbReference>
<keyword evidence="1" id="KW-0472">Membrane</keyword>
<proteinExistence type="predicted"/>
<sequence>MPRGRPKKNFLNFKVNWQDSYGTFVLIAIVVIVLGLLVANFFSNRGKEIDSGEKVEQTAEEATKPTAGTEYTIRESDSLSKISQEVYGSQNYWPTIAQINKIANPNRILVGSKLQLPPKEEVEQAKTAVAQTTYKVEQGDTFFTIAEKVYEDGSKWRILHQSNGNRYLPTRQNLMRG</sequence>
<dbReference type="SMART" id="SM00257">
    <property type="entry name" value="LysM"/>
    <property type="match status" value="1"/>
</dbReference>
<dbReference type="Pfam" id="PF01476">
    <property type="entry name" value="LysM"/>
    <property type="match status" value="2"/>
</dbReference>
<reference evidence="3 4" key="1">
    <citation type="journal article" date="2015" name="Nature">
        <title>rRNA introns, odd ribosomes, and small enigmatic genomes across a large radiation of phyla.</title>
        <authorList>
            <person name="Brown C.T."/>
            <person name="Hug L.A."/>
            <person name="Thomas B.C."/>
            <person name="Sharon I."/>
            <person name="Castelle C.J."/>
            <person name="Singh A."/>
            <person name="Wilkins M.J."/>
            <person name="Williams K.H."/>
            <person name="Banfield J.F."/>
        </authorList>
    </citation>
    <scope>NUCLEOTIDE SEQUENCE [LARGE SCALE GENOMIC DNA]</scope>
</reference>
<evidence type="ECO:0000256" key="1">
    <source>
        <dbReference type="SAM" id="Phobius"/>
    </source>
</evidence>
<evidence type="ECO:0000313" key="4">
    <source>
        <dbReference type="Proteomes" id="UP000034489"/>
    </source>
</evidence>
<organism evidence="3 4">
    <name type="scientific">Candidatus Curtissbacteria bacterium GW2011_GWA1_40_24</name>
    <dbReference type="NCBI Taxonomy" id="1618406"/>
    <lineage>
        <taxon>Bacteria</taxon>
        <taxon>Candidatus Curtissiibacteriota</taxon>
    </lineage>
</organism>
<dbReference type="InterPro" id="IPR052196">
    <property type="entry name" value="Bact_Kbp"/>
</dbReference>
<gene>
    <name evidence="3" type="ORF">UT92_C0020G0005</name>
</gene>
<dbReference type="SUPFAM" id="SSF54106">
    <property type="entry name" value="LysM domain"/>
    <property type="match status" value="1"/>
</dbReference>
<dbReference type="PANTHER" id="PTHR34700">
    <property type="entry name" value="POTASSIUM BINDING PROTEIN KBP"/>
    <property type="match status" value="1"/>
</dbReference>
<accession>A0A0G0RNU3</accession>
<dbReference type="EMBL" id="LBYQ01000020">
    <property type="protein sequence ID" value="KKR54394.1"/>
    <property type="molecule type" value="Genomic_DNA"/>
</dbReference>
<name>A0A0G0RNU3_9BACT</name>
<protein>
    <recommendedName>
        <fullName evidence="2">LysM domain-containing protein</fullName>
    </recommendedName>
</protein>
<dbReference type="AlphaFoldDB" id="A0A0G0RNU3"/>
<evidence type="ECO:0000259" key="2">
    <source>
        <dbReference type="PROSITE" id="PS51782"/>
    </source>
</evidence>